<dbReference type="Proteomes" id="UP001157039">
    <property type="component" value="Unassembled WGS sequence"/>
</dbReference>
<dbReference type="InterPro" id="IPR006680">
    <property type="entry name" value="Amidohydro-rel"/>
</dbReference>
<dbReference type="GO" id="GO:0004038">
    <property type="term" value="F:allantoinase activity"/>
    <property type="evidence" value="ECO:0007669"/>
    <property type="project" value="TreeGrafter"/>
</dbReference>
<feature type="domain" description="Amidohydrolase-related" evidence="1">
    <location>
        <begin position="41"/>
        <end position="159"/>
    </location>
</feature>
<dbReference type="PANTHER" id="PTHR43668:SF4">
    <property type="entry name" value="ALLANTOINASE"/>
    <property type="match status" value="1"/>
</dbReference>
<comment type="caution">
    <text evidence="2">The sequence shown here is derived from an EMBL/GenBank/DDBJ whole genome shotgun (WGS) entry which is preliminary data.</text>
</comment>
<name>A0AA38CUY0_9ENTE</name>
<dbReference type="GO" id="GO:0005737">
    <property type="term" value="C:cytoplasm"/>
    <property type="evidence" value="ECO:0007669"/>
    <property type="project" value="TreeGrafter"/>
</dbReference>
<dbReference type="SUPFAM" id="SSF51338">
    <property type="entry name" value="Composite domain of metallo-dependent hydrolases"/>
    <property type="match status" value="1"/>
</dbReference>
<evidence type="ECO:0000313" key="2">
    <source>
        <dbReference type="EMBL" id="GMA71828.1"/>
    </source>
</evidence>
<dbReference type="PANTHER" id="PTHR43668">
    <property type="entry name" value="ALLANTOINASE"/>
    <property type="match status" value="1"/>
</dbReference>
<dbReference type="GO" id="GO:0006145">
    <property type="term" value="P:purine nucleobase catabolic process"/>
    <property type="evidence" value="ECO:0007669"/>
    <property type="project" value="TreeGrafter"/>
</dbReference>
<accession>A0AA38CUY0</accession>
<organism evidence="2 3">
    <name type="scientific">Tetragenococcus osmophilus</name>
    <dbReference type="NCBI Taxonomy" id="526944"/>
    <lineage>
        <taxon>Bacteria</taxon>
        <taxon>Bacillati</taxon>
        <taxon>Bacillota</taxon>
        <taxon>Bacilli</taxon>
        <taxon>Lactobacillales</taxon>
        <taxon>Enterococcaceae</taxon>
        <taxon>Tetragenococcus</taxon>
    </lineage>
</organism>
<proteinExistence type="predicted"/>
<reference evidence="2 3" key="1">
    <citation type="journal article" date="2014" name="Int. J. Syst. Evol. Microbiol.">
        <title>Complete genome sequence of Corynebacterium casei LMG S-19264T (=DSM 44701T), isolated from a smear-ripened cheese.</title>
        <authorList>
            <consortium name="US DOE Joint Genome Institute (JGI-PGF)"/>
            <person name="Walter F."/>
            <person name="Albersmeier A."/>
            <person name="Kalinowski J."/>
            <person name="Ruckert C."/>
        </authorList>
    </citation>
    <scope>NUCLEOTIDE SEQUENCE [LARGE SCALE GENOMIC DNA]</scope>
    <source>
        <strain evidence="2 3">NBRC 114545</strain>
    </source>
</reference>
<dbReference type="Gene3D" id="2.30.40.10">
    <property type="entry name" value="Urease, subunit C, domain 1"/>
    <property type="match status" value="1"/>
</dbReference>
<dbReference type="InterPro" id="IPR011059">
    <property type="entry name" value="Metal-dep_hydrolase_composite"/>
</dbReference>
<dbReference type="Pfam" id="PF01979">
    <property type="entry name" value="Amidohydro_1"/>
    <property type="match status" value="1"/>
</dbReference>
<dbReference type="Gene3D" id="3.20.20.140">
    <property type="entry name" value="Metal-dependent hydrolases"/>
    <property type="match status" value="1"/>
</dbReference>
<protein>
    <recommendedName>
        <fullName evidence="1">Amidohydrolase-related domain-containing protein</fullName>
    </recommendedName>
</protein>
<dbReference type="InterPro" id="IPR050138">
    <property type="entry name" value="DHOase/Allantoinase_Hydrolase"/>
</dbReference>
<dbReference type="AlphaFoldDB" id="A0AA38CUY0"/>
<evidence type="ECO:0000313" key="3">
    <source>
        <dbReference type="Proteomes" id="UP001157039"/>
    </source>
</evidence>
<sequence length="199" mass="22448">MMKAREEGVDVTCETCLHYLYFATEKLDDIGPVVKCSPPIREQKQQEALWEHVQAGDIRFVTSDHSPCTPDLKDTDAMHAWGGISGLQNDVDVLFDEAVQKRGMSFQRFAQIIASNPTDLYNLDQKGRISIGKDADFVLIQPQSPYTLKAEDLEYRNKISPYIGREIGAQVYQIILRGQTIYSKETGVAAEFPGEFIKK</sequence>
<dbReference type="InterPro" id="IPR032466">
    <property type="entry name" value="Metal_Hydrolase"/>
</dbReference>
<dbReference type="EMBL" id="BSUW01000001">
    <property type="protein sequence ID" value="GMA71828.1"/>
    <property type="molecule type" value="Genomic_DNA"/>
</dbReference>
<dbReference type="SUPFAM" id="SSF51556">
    <property type="entry name" value="Metallo-dependent hydrolases"/>
    <property type="match status" value="1"/>
</dbReference>
<gene>
    <name evidence="2" type="ORF">GCM10025885_08770</name>
</gene>
<evidence type="ECO:0000259" key="1">
    <source>
        <dbReference type="Pfam" id="PF01979"/>
    </source>
</evidence>